<dbReference type="EMBL" id="FOYM01000017">
    <property type="protein sequence ID" value="SFR08758.1"/>
    <property type="molecule type" value="Genomic_DNA"/>
</dbReference>
<proteinExistence type="predicted"/>
<dbReference type="Pfam" id="PF00483">
    <property type="entry name" value="NTP_transferase"/>
    <property type="match status" value="1"/>
</dbReference>
<dbReference type="InterPro" id="IPR013446">
    <property type="entry name" value="G1P_cyt_trans-like"/>
</dbReference>
<dbReference type="Proteomes" id="UP000199584">
    <property type="component" value="Unassembled WGS sequence"/>
</dbReference>
<evidence type="ECO:0000313" key="2">
    <source>
        <dbReference type="EMBL" id="SFR08758.1"/>
    </source>
</evidence>
<gene>
    <name evidence="2" type="ORF">SAMN05660706_11750</name>
</gene>
<dbReference type="GO" id="GO:0047343">
    <property type="term" value="F:glucose-1-phosphate cytidylyltransferase activity"/>
    <property type="evidence" value="ECO:0007669"/>
    <property type="project" value="InterPro"/>
</dbReference>
<feature type="domain" description="Nucleotidyl transferase" evidence="1">
    <location>
        <begin position="4"/>
        <end position="245"/>
    </location>
</feature>
<keyword evidence="2" id="KW-0548">Nucleotidyltransferase</keyword>
<sequence>MKPKVVILCGGKGTRLREETENKPKPLVKVGNFPILWHIMKHYAHYGYSDFILCLGYKGELIKDYFINYKFYRWDLQLNLKYGIKSFMQDMVEVEDWDITFADTGQETNTGGRVKKIEKYIDGDYFFLTYGDGLSNVNLHELEKFFLRKDKIGVITGIRPRSKYGEIAVDPKGVITEFKEKPLLDNFINGGFCVFSRKIFDYMDENCILEKEVFEQLVSMRELAVYVHEGFWKCMDTYKDYQELNKMWYSGNSPWKVY</sequence>
<dbReference type="PANTHER" id="PTHR47183:SF2">
    <property type="entry name" value="GLUCOSE-1-PHOSPHATE CYTIDYLYLTRANSFERASE-RELATED"/>
    <property type="match status" value="1"/>
</dbReference>
<keyword evidence="3" id="KW-1185">Reference proteome</keyword>
<name>A0A1I6DTX3_9FIRM</name>
<dbReference type="PANTHER" id="PTHR47183">
    <property type="entry name" value="GLUCOSE-1-PHOSPHATE CYTIDYLYLTRANSFERASE-RELATED"/>
    <property type="match status" value="1"/>
</dbReference>
<keyword evidence="2" id="KW-0808">Transferase</keyword>
<organism evidence="2 3">
    <name type="scientific">Desulfoscipio geothermicus DSM 3669</name>
    <dbReference type="NCBI Taxonomy" id="1121426"/>
    <lineage>
        <taxon>Bacteria</taxon>
        <taxon>Bacillati</taxon>
        <taxon>Bacillota</taxon>
        <taxon>Clostridia</taxon>
        <taxon>Eubacteriales</taxon>
        <taxon>Desulfallaceae</taxon>
        <taxon>Desulfoscipio</taxon>
    </lineage>
</organism>
<dbReference type="OrthoDB" id="9801899at2"/>
<protein>
    <submittedName>
        <fullName evidence="2">Glucose-1-phosphate cytidylyltransferase</fullName>
    </submittedName>
</protein>
<evidence type="ECO:0000313" key="3">
    <source>
        <dbReference type="Proteomes" id="UP000199584"/>
    </source>
</evidence>
<dbReference type="Gene3D" id="3.90.550.10">
    <property type="entry name" value="Spore Coat Polysaccharide Biosynthesis Protein SpsA, Chain A"/>
    <property type="match status" value="1"/>
</dbReference>
<evidence type="ECO:0000259" key="1">
    <source>
        <dbReference type="Pfam" id="PF00483"/>
    </source>
</evidence>
<dbReference type="STRING" id="39060.SAMN05660706_11750"/>
<dbReference type="InterPro" id="IPR029044">
    <property type="entry name" value="Nucleotide-diphossugar_trans"/>
</dbReference>
<dbReference type="SUPFAM" id="SSF53448">
    <property type="entry name" value="Nucleotide-diphospho-sugar transferases"/>
    <property type="match status" value="1"/>
</dbReference>
<dbReference type="RefSeq" id="WP_092484080.1">
    <property type="nucleotide sequence ID" value="NZ_FOYM01000017.1"/>
</dbReference>
<reference evidence="3" key="1">
    <citation type="submission" date="2016-10" db="EMBL/GenBank/DDBJ databases">
        <authorList>
            <person name="Varghese N."/>
            <person name="Submissions S."/>
        </authorList>
    </citation>
    <scope>NUCLEOTIDE SEQUENCE [LARGE SCALE GENOMIC DNA]</scope>
    <source>
        <strain evidence="3">DSM 3669</strain>
    </source>
</reference>
<dbReference type="AlphaFoldDB" id="A0A1I6DTX3"/>
<accession>A0A1I6DTX3</accession>
<dbReference type="InterPro" id="IPR005835">
    <property type="entry name" value="NTP_transferase_dom"/>
</dbReference>